<evidence type="ECO:0000313" key="2">
    <source>
        <dbReference type="EMBL" id="KAG2377907.1"/>
    </source>
</evidence>
<dbReference type="RefSeq" id="XP_044545169.1">
    <property type="nucleotide sequence ID" value="XM_044699129.1"/>
</dbReference>
<gene>
    <name evidence="2" type="ORF">C9374_008992</name>
</gene>
<dbReference type="InterPro" id="IPR027038">
    <property type="entry name" value="RanGap"/>
</dbReference>
<evidence type="ECO:0000256" key="1">
    <source>
        <dbReference type="SAM" id="MobiDB-lite"/>
    </source>
</evidence>
<dbReference type="PANTHER" id="PTHR24113:SF15">
    <property type="entry name" value="NACHT DOMAIN-CONTAINING PROTEIN"/>
    <property type="match status" value="1"/>
</dbReference>
<dbReference type="EMBL" id="PYSW02000036">
    <property type="protein sequence ID" value="KAG2377907.1"/>
    <property type="molecule type" value="Genomic_DNA"/>
</dbReference>
<evidence type="ECO:0008006" key="4">
    <source>
        <dbReference type="Google" id="ProtNLM"/>
    </source>
</evidence>
<dbReference type="PANTHER" id="PTHR24113">
    <property type="entry name" value="RAN GTPASE-ACTIVATING PROTEIN 1"/>
    <property type="match status" value="1"/>
</dbReference>
<dbReference type="AlphaFoldDB" id="A0AA88KEZ4"/>
<accession>A0AA88KEZ4</accession>
<dbReference type="GO" id="GO:0005096">
    <property type="term" value="F:GTPase activator activity"/>
    <property type="evidence" value="ECO:0007669"/>
    <property type="project" value="InterPro"/>
</dbReference>
<comment type="caution">
    <text evidence="2">The sequence shown here is derived from an EMBL/GenBank/DDBJ whole genome shotgun (WGS) entry which is preliminary data.</text>
</comment>
<proteinExistence type="predicted"/>
<dbReference type="GeneID" id="68101446"/>
<dbReference type="GO" id="GO:0005634">
    <property type="term" value="C:nucleus"/>
    <property type="evidence" value="ECO:0007669"/>
    <property type="project" value="TreeGrafter"/>
</dbReference>
<sequence>MKIPFFRSSREESFNEDVLSSYKSSSSLKDRNETSPSRKSLKHSQSAGSLSSNLSMNENSDPLSTSFSSASSPTTTRTTRRMSQRIQSFSPRHSMRLLVNAFAALNHSQDFSEECSSNVVLAPRNVVIDFSDENETLEFFKKCENKEYTMVTSLEMRNVCYLMQRVNEFYGARTKMSKSAEKISKLKKLRKESMSVGNLDIDSSPKKKLIPEQSFLDHFPSLEKLVCTDIEKGEVNMTSYADICEYITSGTSLPHLTTIDFISSRRSVSAVGCQHLANGKISNLKTLNLSLGSGCDEVTNKIDTEGCTFIASGNLSQLTQLNLSGNPIQGTGCKYLANGNLRNLTNLELKSCRVDTNGCLFLVNGNLPNLSHLDVSYNLFVGEGAKYFGTSKALSNLVSLNLAVCDISSEVCSALASGNLTSLTYLNVSFNTIQNEGCRMLTQSSNSFPNLKELRATNCQIEADGLWHLTNGNLPKLEKLDLKSNKIQDEGCSNLSSRNLPNLTHLNLTSNMLGPLSCKYIASMHNLTRLYLARNAVGTSGCRYLSKGSITRSLEYLDLEANDIRCGGCHYLAHGTFDNLNILILLDNKIENDGFRLISESKYLTKLVELHVIGNDEKRSPRSPRSPRSAASQFAKNNIDFMELLTASNERNIQIY</sequence>
<dbReference type="GO" id="GO:0005829">
    <property type="term" value="C:cytosol"/>
    <property type="evidence" value="ECO:0007669"/>
    <property type="project" value="TreeGrafter"/>
</dbReference>
<evidence type="ECO:0000313" key="3">
    <source>
        <dbReference type="Proteomes" id="UP000816034"/>
    </source>
</evidence>
<dbReference type="SUPFAM" id="SSF52047">
    <property type="entry name" value="RNI-like"/>
    <property type="match status" value="2"/>
</dbReference>
<dbReference type="Proteomes" id="UP000816034">
    <property type="component" value="Unassembled WGS sequence"/>
</dbReference>
<dbReference type="Pfam" id="PF13516">
    <property type="entry name" value="LRR_6"/>
    <property type="match status" value="5"/>
</dbReference>
<organism evidence="2 3">
    <name type="scientific">Naegleria lovaniensis</name>
    <name type="common">Amoeba</name>
    <dbReference type="NCBI Taxonomy" id="51637"/>
    <lineage>
        <taxon>Eukaryota</taxon>
        <taxon>Discoba</taxon>
        <taxon>Heterolobosea</taxon>
        <taxon>Tetramitia</taxon>
        <taxon>Eutetramitia</taxon>
        <taxon>Vahlkampfiidae</taxon>
        <taxon>Naegleria</taxon>
    </lineage>
</organism>
<dbReference type="GO" id="GO:0048471">
    <property type="term" value="C:perinuclear region of cytoplasm"/>
    <property type="evidence" value="ECO:0007669"/>
    <property type="project" value="TreeGrafter"/>
</dbReference>
<name>A0AA88KEZ4_NAELO</name>
<feature type="compositionally biased region" description="Low complexity" evidence="1">
    <location>
        <begin position="44"/>
        <end position="77"/>
    </location>
</feature>
<feature type="region of interest" description="Disordered" evidence="1">
    <location>
        <begin position="1"/>
        <end position="87"/>
    </location>
</feature>
<dbReference type="SMART" id="SM00367">
    <property type="entry name" value="LRR_CC"/>
    <property type="match status" value="8"/>
</dbReference>
<dbReference type="InterPro" id="IPR001611">
    <property type="entry name" value="Leu-rich_rpt"/>
</dbReference>
<dbReference type="Gene3D" id="3.80.10.10">
    <property type="entry name" value="Ribonuclease Inhibitor"/>
    <property type="match status" value="4"/>
</dbReference>
<dbReference type="InterPro" id="IPR006553">
    <property type="entry name" value="Leu-rich_rpt_Cys-con_subtyp"/>
</dbReference>
<protein>
    <recommendedName>
        <fullName evidence="4">Leucine-rich repeat protein</fullName>
    </recommendedName>
</protein>
<reference evidence="2 3" key="1">
    <citation type="journal article" date="2018" name="BMC Genomics">
        <title>The genome of Naegleria lovaniensis, the basis for a comparative approach to unravel pathogenicity factors of the human pathogenic amoeba N. fowleri.</title>
        <authorList>
            <person name="Liechti N."/>
            <person name="Schurch N."/>
            <person name="Bruggmann R."/>
            <person name="Wittwer M."/>
        </authorList>
    </citation>
    <scope>NUCLEOTIDE SEQUENCE [LARGE SCALE GENOMIC DNA]</scope>
    <source>
        <strain evidence="2 3">ATCC 30569</strain>
    </source>
</reference>
<dbReference type="SMART" id="SM00368">
    <property type="entry name" value="LRR_RI"/>
    <property type="match status" value="5"/>
</dbReference>
<dbReference type="InterPro" id="IPR032675">
    <property type="entry name" value="LRR_dom_sf"/>
</dbReference>
<dbReference type="GO" id="GO:0031267">
    <property type="term" value="F:small GTPase binding"/>
    <property type="evidence" value="ECO:0007669"/>
    <property type="project" value="TreeGrafter"/>
</dbReference>
<keyword evidence="3" id="KW-1185">Reference proteome</keyword>
<dbReference type="GO" id="GO:0006913">
    <property type="term" value="P:nucleocytoplasmic transport"/>
    <property type="evidence" value="ECO:0007669"/>
    <property type="project" value="TreeGrafter"/>
</dbReference>